<keyword evidence="9 11" id="KW-0501">Molybdenum cofactor biosynthesis</keyword>
<comment type="catalytic activity">
    <reaction evidence="10">
        <text>adenylyl-molybdopterin + molybdate = Mo-molybdopterin + AMP + H(+)</text>
        <dbReference type="Rhea" id="RHEA:35047"/>
        <dbReference type="ChEBI" id="CHEBI:15378"/>
        <dbReference type="ChEBI" id="CHEBI:36264"/>
        <dbReference type="ChEBI" id="CHEBI:62727"/>
        <dbReference type="ChEBI" id="CHEBI:71302"/>
        <dbReference type="ChEBI" id="CHEBI:456215"/>
        <dbReference type="EC" id="2.10.1.1"/>
    </reaction>
</comment>
<evidence type="ECO:0000313" key="14">
    <source>
        <dbReference type="EMBL" id="MBK5929130.1"/>
    </source>
</evidence>
<dbReference type="EMBL" id="NHSF01000008">
    <property type="protein sequence ID" value="MBK5929130.1"/>
    <property type="molecule type" value="Genomic_DNA"/>
</dbReference>
<dbReference type="NCBIfam" id="TIGR00177">
    <property type="entry name" value="molyb_syn"/>
    <property type="match status" value="1"/>
</dbReference>
<dbReference type="SUPFAM" id="SSF53218">
    <property type="entry name" value="Molybdenum cofactor biosynthesis proteins"/>
    <property type="match status" value="1"/>
</dbReference>
<reference evidence="14" key="1">
    <citation type="submission" date="2017-05" db="EMBL/GenBank/DDBJ databases">
        <authorList>
            <person name="Imhoff J.F."/>
            <person name="Rahn T."/>
            <person name="Kuenzel S."/>
            <person name="Neulinger S.C."/>
        </authorList>
    </citation>
    <scope>NUCLEOTIDE SEQUENCE</scope>
    <source>
        <strain evidence="14">DSM 4395</strain>
    </source>
</reference>
<dbReference type="Gene3D" id="2.40.340.10">
    <property type="entry name" value="MoeA, C-terminal, domain IV"/>
    <property type="match status" value="1"/>
</dbReference>
<evidence type="ECO:0000256" key="4">
    <source>
        <dbReference type="ARBA" id="ARBA00010763"/>
    </source>
</evidence>
<dbReference type="Pfam" id="PF03453">
    <property type="entry name" value="MoeA_N"/>
    <property type="match status" value="1"/>
</dbReference>
<gene>
    <name evidence="14" type="ORF">CCR82_00905</name>
</gene>
<evidence type="ECO:0000256" key="12">
    <source>
        <dbReference type="SAM" id="MobiDB-lite"/>
    </source>
</evidence>
<dbReference type="PANTHER" id="PTHR10192">
    <property type="entry name" value="MOLYBDOPTERIN BIOSYNTHESIS PROTEIN"/>
    <property type="match status" value="1"/>
</dbReference>
<evidence type="ECO:0000259" key="13">
    <source>
        <dbReference type="SMART" id="SM00852"/>
    </source>
</evidence>
<dbReference type="SMART" id="SM00852">
    <property type="entry name" value="MoCF_biosynth"/>
    <property type="match status" value="1"/>
</dbReference>
<dbReference type="GO" id="GO:0061599">
    <property type="term" value="F:molybdopterin molybdotransferase activity"/>
    <property type="evidence" value="ECO:0007669"/>
    <property type="project" value="UniProtKB-UniRule"/>
</dbReference>
<evidence type="ECO:0000256" key="5">
    <source>
        <dbReference type="ARBA" id="ARBA00022505"/>
    </source>
</evidence>
<dbReference type="CDD" id="cd00887">
    <property type="entry name" value="MoeA"/>
    <property type="match status" value="1"/>
</dbReference>
<keyword evidence="6 11" id="KW-0808">Transferase</keyword>
<dbReference type="AlphaFoldDB" id="A0AAJ0XEV0"/>
<dbReference type="GO" id="GO:0005829">
    <property type="term" value="C:cytosol"/>
    <property type="evidence" value="ECO:0007669"/>
    <property type="project" value="TreeGrafter"/>
</dbReference>
<feature type="domain" description="MoaB/Mog" evidence="13">
    <location>
        <begin position="207"/>
        <end position="344"/>
    </location>
</feature>
<dbReference type="InterPro" id="IPR005110">
    <property type="entry name" value="MoeA_linker/N"/>
</dbReference>
<evidence type="ECO:0000256" key="2">
    <source>
        <dbReference type="ARBA" id="ARBA00002901"/>
    </source>
</evidence>
<keyword evidence="5 11" id="KW-0500">Molybdenum</keyword>
<dbReference type="Gene3D" id="3.40.980.10">
    <property type="entry name" value="MoaB/Mog-like domain"/>
    <property type="match status" value="1"/>
</dbReference>
<dbReference type="Proteomes" id="UP001296967">
    <property type="component" value="Unassembled WGS sequence"/>
</dbReference>
<dbReference type="InterPro" id="IPR036135">
    <property type="entry name" value="MoeA_linker/N_sf"/>
</dbReference>
<dbReference type="GO" id="GO:0046872">
    <property type="term" value="F:metal ion binding"/>
    <property type="evidence" value="ECO:0007669"/>
    <property type="project" value="UniProtKB-UniRule"/>
</dbReference>
<protein>
    <recommendedName>
        <fullName evidence="11">Molybdopterin molybdenumtransferase</fullName>
        <ecNumber evidence="11">2.10.1.1</ecNumber>
    </recommendedName>
</protein>
<evidence type="ECO:0000256" key="6">
    <source>
        <dbReference type="ARBA" id="ARBA00022679"/>
    </source>
</evidence>
<dbReference type="FunFam" id="3.40.980.10:FF:000004">
    <property type="entry name" value="Molybdopterin molybdenumtransferase"/>
    <property type="match status" value="1"/>
</dbReference>
<accession>A0AAJ0XEV0</accession>
<dbReference type="SUPFAM" id="SSF63867">
    <property type="entry name" value="MoeA C-terminal domain-like"/>
    <property type="match status" value="1"/>
</dbReference>
<evidence type="ECO:0000256" key="9">
    <source>
        <dbReference type="ARBA" id="ARBA00023150"/>
    </source>
</evidence>
<keyword evidence="8 11" id="KW-0460">Magnesium</keyword>
<evidence type="ECO:0000256" key="7">
    <source>
        <dbReference type="ARBA" id="ARBA00022723"/>
    </source>
</evidence>
<dbReference type="InterPro" id="IPR036425">
    <property type="entry name" value="MoaB/Mog-like_dom_sf"/>
</dbReference>
<dbReference type="InterPro" id="IPR038987">
    <property type="entry name" value="MoeA-like"/>
</dbReference>
<sequence length="438" mass="45696">MTHPSTGPSTGASTDTSASTANDCDPVSASSKPLSVEQASAQLLAAARVIDGREQLPPTECLGRVLAEPVISGTDLPGWDNSAMDGYALRAADLRANSGWLPVTQRIAAGHCGTPLTPGTAARIFTGAPLPEGADTVVVQEACAPEHGGVRINAEITAGANIRRRGEELQAGAQVLKPGIRLGPQHLGLAAGVGAGELWVYRRLRVAVLASGDELVMPGEPLGPGQIYNSNRFLFRALLQALGCEVIDLGIIEDDREATLAALGTAAEQADLVLASGGVSVGDEDHVRPAVEQLGSLDLWRVAMKPGKPLAFGRIGETPFIGSPGNPVSLFVTFCLFARPFIERMQGVRDAGPPTPLWLPAGFELTKPLKRRDYQRARLEIDATDKPAIQVFSSTSSAALSSLTWANGLALIPSGQTIAIGDPVAFLPFSELVPGCST</sequence>
<dbReference type="NCBIfam" id="NF045515">
    <property type="entry name" value="Glp_gephyrin"/>
    <property type="match status" value="1"/>
</dbReference>
<evidence type="ECO:0000256" key="1">
    <source>
        <dbReference type="ARBA" id="ARBA00001946"/>
    </source>
</evidence>
<keyword evidence="7 11" id="KW-0479">Metal-binding</keyword>
<dbReference type="Pfam" id="PF03454">
    <property type="entry name" value="MoeA_C"/>
    <property type="match status" value="1"/>
</dbReference>
<organism evidence="14 15">
    <name type="scientific">Halochromatium salexigens</name>
    <name type="common">Chromatium salexigens</name>
    <dbReference type="NCBI Taxonomy" id="49447"/>
    <lineage>
        <taxon>Bacteria</taxon>
        <taxon>Pseudomonadati</taxon>
        <taxon>Pseudomonadota</taxon>
        <taxon>Gammaproteobacteria</taxon>
        <taxon>Chromatiales</taxon>
        <taxon>Chromatiaceae</taxon>
        <taxon>Halochromatium</taxon>
    </lineage>
</organism>
<comment type="cofactor">
    <cofactor evidence="1 11">
        <name>Mg(2+)</name>
        <dbReference type="ChEBI" id="CHEBI:18420"/>
    </cofactor>
</comment>
<dbReference type="PANTHER" id="PTHR10192:SF5">
    <property type="entry name" value="GEPHYRIN"/>
    <property type="match status" value="1"/>
</dbReference>
<evidence type="ECO:0000256" key="8">
    <source>
        <dbReference type="ARBA" id="ARBA00022842"/>
    </source>
</evidence>
<comment type="function">
    <text evidence="2 11">Catalyzes the insertion of molybdate into adenylated molybdopterin with the concomitant release of AMP.</text>
</comment>
<dbReference type="Gene3D" id="3.90.105.10">
    <property type="entry name" value="Molybdopterin biosynthesis moea protein, domain 2"/>
    <property type="match status" value="1"/>
</dbReference>
<dbReference type="InterPro" id="IPR036688">
    <property type="entry name" value="MoeA_C_domain_IV_sf"/>
</dbReference>
<feature type="region of interest" description="Disordered" evidence="12">
    <location>
        <begin position="1"/>
        <end position="33"/>
    </location>
</feature>
<dbReference type="GO" id="GO:0006777">
    <property type="term" value="P:Mo-molybdopterin cofactor biosynthetic process"/>
    <property type="evidence" value="ECO:0007669"/>
    <property type="project" value="UniProtKB-UniRule"/>
</dbReference>
<evidence type="ECO:0000256" key="3">
    <source>
        <dbReference type="ARBA" id="ARBA00005046"/>
    </source>
</evidence>
<dbReference type="InterPro" id="IPR008284">
    <property type="entry name" value="MoCF_biosynth_CS"/>
</dbReference>
<name>A0AAJ0XEV0_HALSE</name>
<dbReference type="PROSITE" id="PS01079">
    <property type="entry name" value="MOCF_BIOSYNTHESIS_2"/>
    <property type="match status" value="1"/>
</dbReference>
<dbReference type="Gene3D" id="2.170.190.11">
    <property type="entry name" value="Molybdopterin biosynthesis moea protein, domain 3"/>
    <property type="match status" value="1"/>
</dbReference>
<keyword evidence="15" id="KW-1185">Reference proteome</keyword>
<evidence type="ECO:0000313" key="15">
    <source>
        <dbReference type="Proteomes" id="UP001296967"/>
    </source>
</evidence>
<evidence type="ECO:0000256" key="10">
    <source>
        <dbReference type="ARBA" id="ARBA00047317"/>
    </source>
</evidence>
<comment type="similarity">
    <text evidence="4 11">Belongs to the MoeA family.</text>
</comment>
<proteinExistence type="inferred from homology"/>
<dbReference type="EC" id="2.10.1.1" evidence="11"/>
<comment type="pathway">
    <text evidence="3 11">Cofactor biosynthesis; molybdopterin biosynthesis.</text>
</comment>
<dbReference type="RefSeq" id="WP_201243319.1">
    <property type="nucleotide sequence ID" value="NZ_NHSF01000008.1"/>
</dbReference>
<evidence type="ECO:0000256" key="11">
    <source>
        <dbReference type="RuleBase" id="RU365090"/>
    </source>
</evidence>
<comment type="caution">
    <text evidence="14">The sequence shown here is derived from an EMBL/GenBank/DDBJ whole genome shotgun (WGS) entry which is preliminary data.</text>
</comment>
<dbReference type="InterPro" id="IPR005111">
    <property type="entry name" value="MoeA_C_domain_IV"/>
</dbReference>
<dbReference type="InterPro" id="IPR001453">
    <property type="entry name" value="MoaB/Mog_dom"/>
</dbReference>
<feature type="compositionally biased region" description="Low complexity" evidence="12">
    <location>
        <begin position="1"/>
        <end position="21"/>
    </location>
</feature>
<dbReference type="SUPFAM" id="SSF63882">
    <property type="entry name" value="MoeA N-terminal region -like"/>
    <property type="match status" value="1"/>
</dbReference>
<dbReference type="Pfam" id="PF00994">
    <property type="entry name" value="MoCF_biosynth"/>
    <property type="match status" value="1"/>
</dbReference>
<reference evidence="14" key="2">
    <citation type="journal article" date="2020" name="Microorganisms">
        <title>Osmotic Adaptation and Compatible Solute Biosynthesis of Phototrophic Bacteria as Revealed from Genome Analyses.</title>
        <authorList>
            <person name="Imhoff J.F."/>
            <person name="Rahn T."/>
            <person name="Kunzel S."/>
            <person name="Keller A."/>
            <person name="Neulinger S.C."/>
        </authorList>
    </citation>
    <scope>NUCLEOTIDE SEQUENCE</scope>
    <source>
        <strain evidence="14">DSM 4395</strain>
    </source>
</reference>